<name>A0A843W8Y2_COLES</name>
<gene>
    <name evidence="6" type="ORF">Taro_034904</name>
</gene>
<evidence type="ECO:0000259" key="5">
    <source>
        <dbReference type="SMART" id="SM00043"/>
    </source>
</evidence>
<feature type="signal peptide" evidence="4">
    <location>
        <begin position="1"/>
        <end position="20"/>
    </location>
</feature>
<reference evidence="6" key="1">
    <citation type="submission" date="2017-07" db="EMBL/GenBank/DDBJ databases">
        <title>Taro Niue Genome Assembly and Annotation.</title>
        <authorList>
            <person name="Atibalentja N."/>
            <person name="Keating K."/>
            <person name="Fields C.J."/>
        </authorList>
    </citation>
    <scope>NUCLEOTIDE SEQUENCE</scope>
    <source>
        <strain evidence="6">Niue_2</strain>
        <tissue evidence="6">Leaf</tissue>
    </source>
</reference>
<feature type="chain" id="PRO_5032953743" description="Cystatin domain-containing protein" evidence="4">
    <location>
        <begin position="21"/>
        <end position="172"/>
    </location>
</feature>
<keyword evidence="3" id="KW-0789">Thiol protease inhibitor</keyword>
<dbReference type="AlphaFoldDB" id="A0A843W8Y2"/>
<dbReference type="PANTHER" id="PTHR47364:SF2">
    <property type="entry name" value="CYSTEINE PROTEINASE INHIBITOR 5"/>
    <property type="match status" value="1"/>
</dbReference>
<evidence type="ECO:0000256" key="1">
    <source>
        <dbReference type="ARBA" id="ARBA00007233"/>
    </source>
</evidence>
<dbReference type="OrthoDB" id="752087at2759"/>
<dbReference type="Gene3D" id="3.10.450.10">
    <property type="match status" value="1"/>
</dbReference>
<evidence type="ECO:0000256" key="2">
    <source>
        <dbReference type="ARBA" id="ARBA00022690"/>
    </source>
</evidence>
<dbReference type="PANTHER" id="PTHR47364">
    <property type="entry name" value="CYSTEINE PROTEINASE INHIBITOR 5"/>
    <property type="match status" value="1"/>
</dbReference>
<evidence type="ECO:0000313" key="6">
    <source>
        <dbReference type="EMBL" id="MQM02141.1"/>
    </source>
</evidence>
<proteinExistence type="inferred from homology"/>
<feature type="domain" description="Cystatin" evidence="5">
    <location>
        <begin position="26"/>
        <end position="117"/>
    </location>
</feature>
<dbReference type="InterPro" id="IPR018073">
    <property type="entry name" value="Prot_inh_cystat_CS"/>
</dbReference>
<keyword evidence="7" id="KW-1185">Reference proteome</keyword>
<dbReference type="InterPro" id="IPR046350">
    <property type="entry name" value="Cystatin_sf"/>
</dbReference>
<protein>
    <recommendedName>
        <fullName evidence="5">Cystatin domain-containing protein</fullName>
    </recommendedName>
</protein>
<accession>A0A843W8Y2</accession>
<dbReference type="PROSITE" id="PS00287">
    <property type="entry name" value="CYSTATIN"/>
    <property type="match status" value="1"/>
</dbReference>
<dbReference type="InterPro" id="IPR000010">
    <property type="entry name" value="Cystatin_dom"/>
</dbReference>
<dbReference type="SMART" id="SM00043">
    <property type="entry name" value="CY"/>
    <property type="match status" value="1"/>
</dbReference>
<dbReference type="CDD" id="cd00042">
    <property type="entry name" value="CY"/>
    <property type="match status" value="1"/>
</dbReference>
<dbReference type="GO" id="GO:0004869">
    <property type="term" value="F:cysteine-type endopeptidase inhibitor activity"/>
    <property type="evidence" value="ECO:0007669"/>
    <property type="project" value="UniProtKB-KW"/>
</dbReference>
<keyword evidence="4" id="KW-0732">Signal</keyword>
<dbReference type="EMBL" id="NMUH01002801">
    <property type="protein sequence ID" value="MQM02141.1"/>
    <property type="molecule type" value="Genomic_DNA"/>
</dbReference>
<evidence type="ECO:0000256" key="4">
    <source>
        <dbReference type="SAM" id="SignalP"/>
    </source>
</evidence>
<keyword evidence="2" id="KW-0646">Protease inhibitor</keyword>
<dbReference type="Proteomes" id="UP000652761">
    <property type="component" value="Unassembled WGS sequence"/>
</dbReference>
<sequence>MRTQPLLHLVFLLSVASAVADQAMEPKVGAYETIKNVGDPYIVEVSRFAVAEHNRQAGEALVFVGVVSGDQQVVAGMNYKVVVEAEDAAGARKAYEAVGVGEIPEAHFLQAQALISKLIVFQICLDDLSIYRMRSSSGEEEDEACLRHKISRGMAQDKGKLAEVVGKEESTS</sequence>
<organism evidence="6 7">
    <name type="scientific">Colocasia esculenta</name>
    <name type="common">Wild taro</name>
    <name type="synonym">Arum esculentum</name>
    <dbReference type="NCBI Taxonomy" id="4460"/>
    <lineage>
        <taxon>Eukaryota</taxon>
        <taxon>Viridiplantae</taxon>
        <taxon>Streptophyta</taxon>
        <taxon>Embryophyta</taxon>
        <taxon>Tracheophyta</taxon>
        <taxon>Spermatophyta</taxon>
        <taxon>Magnoliopsida</taxon>
        <taxon>Liliopsida</taxon>
        <taxon>Araceae</taxon>
        <taxon>Aroideae</taxon>
        <taxon>Colocasieae</taxon>
        <taxon>Colocasia</taxon>
    </lineage>
</organism>
<dbReference type="Pfam" id="PF16845">
    <property type="entry name" value="SQAPI"/>
    <property type="match status" value="1"/>
</dbReference>
<evidence type="ECO:0000256" key="3">
    <source>
        <dbReference type="ARBA" id="ARBA00022704"/>
    </source>
</evidence>
<evidence type="ECO:0000313" key="7">
    <source>
        <dbReference type="Proteomes" id="UP000652761"/>
    </source>
</evidence>
<dbReference type="SUPFAM" id="SSF54403">
    <property type="entry name" value="Cystatin/monellin"/>
    <property type="match status" value="1"/>
</dbReference>
<comment type="similarity">
    <text evidence="1">Belongs to the cystatin family. Phytocystatin subfamily.</text>
</comment>
<comment type="caution">
    <text evidence="6">The sequence shown here is derived from an EMBL/GenBank/DDBJ whole genome shotgun (WGS) entry which is preliminary data.</text>
</comment>